<dbReference type="EMBL" id="SDIL01000007">
    <property type="protein sequence ID" value="RXK41638.1"/>
    <property type="molecule type" value="Genomic_DNA"/>
</dbReference>
<evidence type="ECO:0000256" key="5">
    <source>
        <dbReference type="SAM" id="MobiDB-lite"/>
    </source>
</evidence>
<dbReference type="GO" id="GO:0071230">
    <property type="term" value="P:cellular response to amino acid stimulus"/>
    <property type="evidence" value="ECO:0007669"/>
    <property type="project" value="TreeGrafter"/>
</dbReference>
<feature type="compositionally biased region" description="Acidic residues" evidence="5">
    <location>
        <begin position="24"/>
        <end position="36"/>
    </location>
</feature>
<dbReference type="PROSITE" id="PS50082">
    <property type="entry name" value="WD_REPEATS_2"/>
    <property type="match status" value="1"/>
</dbReference>
<dbReference type="SMART" id="SM00320">
    <property type="entry name" value="WD40"/>
    <property type="match status" value="5"/>
</dbReference>
<dbReference type="FunCoup" id="A0A4Q1BUD6">
    <property type="interactions" value="314"/>
</dbReference>
<sequence length="1444" mass="161457">MASDPRDQASSSHVHPYHDHPDYDLTDMDGDEYDEGLDDGLVQQYWTSKQHKRPKLSDDEEDYGTQWRLKTRLKTVNAGLFICLNIGVDPPDIVKTNPCAKLECWTDPTALPSSKAIEAIGRNLASQFDTLSPKVKYKYFLDPSIEETKKQCVGLRKIARDERTVFYYNGHGVPKPTNSGEIWVFNKNYTQYIPVSLYDLQDWLGSPCIYIWECSGAGNILTNFSKQAERKDHEARQGNAEVPSTAYSEAIHLAACTATQNLPMSPELPADLFTSCLTSPIEIALRFFVLQDPLKRNINSSKDDPRSKVTLELLNSIPGDLKDRRTPLGELNWIFTAVTDTIAWTSFPREVFNKLFRQDLLVAALFRNFLLAQRIMSAYHCTPMSIPEIPSTHNHHLWHSWDLAVDECLAQLPHLLELEAARESGQAPTSAPMHNPYIPSSFFAQHLQAFEIWLQHGGNVRSNITLQPQSSHRQPPEQLPIVLQVLLSQAHRLRALILLSQFVDLGPWAVSLSLSIGIFPYVSKLLQSPAPELKPVLIFIWARILAVDRTCQIDLLRDQSFSYFAQVLAPSIHSGLIIPHAKEHRAMCAFILSIMCRNFRAGQQACLSINVFDSCIAQLGEEDWLLKTWCLLCLAQMWADNDEAKAMFLFSKPRQDEIMTTLHSNAPEVRAAALYAIGTLMGASAAPLEIDGKGGGGTGAQLGIDEGTQLEIEAALTFACLNQVKEDAAPIVRKELVVLISCVVREWRGWMVAAAWTYYEQEATLEGDHGKDVVSDAVKEWVERVARRNQEAQQRSSRRTLDPMYLMSNFKVIFETLLDLSVDPDTTVASMASTVVDYIVALLLDSAFCRVENSAILRFSKPAPRLPHRLEKPQAITRTNTEGSSNSIKRNASMVTALRSLATITGWTTDTPPASPPLSDPEPVHNAPGIDSYRSPYPDASHERILPDREEHQIHHLSAQMRKLGLSRTPVSALAVLEALTDEDMERLSIRRLRGTQAGGDNMGRVSNNGLPRPNDLGLGMVAKEVKDDVLPLRSRLYDEAMDYFKEPQMRKAEADDQGSKEWNAQAWRHQRNQELVLKCRTAETYAPYHSWDNDAGTLANDSWPLQLRFHSYDPIIAVTDDTDNICIWDWKERRRLSKFRNLNVPGSSISSLHFINETASSLLLTASTEGAIRIWRNYENLSELWLASSFRAVSELHPAGHSSGLLTAWEQPTGHLLVGGDMRVVRLWDATVERHLRDIATQAGANLTAIASDELDCNIFVAGFGDGVVRLFDKRVMDAKEVVLRTWRNHQTWIQSVHLQRGAQKQLVTGSMNGDVRIWDVRSPEAPLYEVSAQPTGLQALAVHTNVPVFATSSAPAGHATRQKIVVQGFSEPEERKILSTIGIPLSPYAPRNASFMPSATSLMFHPTEMVFAATGGDPAGTVRLFQCATPEKLGWEGMNGYH</sequence>
<dbReference type="Gene3D" id="1.25.10.10">
    <property type="entry name" value="Leucine-rich Repeat Variant"/>
    <property type="match status" value="1"/>
</dbReference>
<proteinExistence type="inferred from homology"/>
<evidence type="ECO:0000256" key="2">
    <source>
        <dbReference type="ARBA" id="ARBA00022574"/>
    </source>
</evidence>
<keyword evidence="2 4" id="KW-0853">WD repeat</keyword>
<keyword evidence="8" id="KW-1185">Reference proteome</keyword>
<name>A0A4Q1BUD6_TREME</name>
<dbReference type="InterPro" id="IPR036322">
    <property type="entry name" value="WD40_repeat_dom_sf"/>
</dbReference>
<protein>
    <submittedName>
        <fullName evidence="7">WD-repeat protein mip1</fullName>
    </submittedName>
</protein>
<dbReference type="SUPFAM" id="SSF50978">
    <property type="entry name" value="WD40 repeat-like"/>
    <property type="match status" value="1"/>
</dbReference>
<dbReference type="Proteomes" id="UP000289152">
    <property type="component" value="Unassembled WGS sequence"/>
</dbReference>
<gene>
    <name evidence="7" type="ORF">M231_01138</name>
</gene>
<dbReference type="SUPFAM" id="SSF48371">
    <property type="entry name" value="ARM repeat"/>
    <property type="match status" value="1"/>
</dbReference>
<dbReference type="PANTHER" id="PTHR12848:SF16">
    <property type="entry name" value="REGULATORY-ASSOCIATED PROTEIN OF MTOR"/>
    <property type="match status" value="1"/>
</dbReference>
<comment type="caution">
    <text evidence="7">The sequence shown here is derived from an EMBL/GenBank/DDBJ whole genome shotgun (WGS) entry which is preliminary data.</text>
</comment>
<evidence type="ECO:0000259" key="6">
    <source>
        <dbReference type="SMART" id="SM01302"/>
    </source>
</evidence>
<evidence type="ECO:0000313" key="8">
    <source>
        <dbReference type="Proteomes" id="UP000289152"/>
    </source>
</evidence>
<feature type="region of interest" description="Disordered" evidence="5">
    <location>
        <begin position="1"/>
        <end position="36"/>
    </location>
</feature>
<evidence type="ECO:0000256" key="1">
    <source>
        <dbReference type="ARBA" id="ARBA00009257"/>
    </source>
</evidence>
<organism evidence="7 8">
    <name type="scientific">Tremella mesenterica</name>
    <name type="common">Jelly fungus</name>
    <dbReference type="NCBI Taxonomy" id="5217"/>
    <lineage>
        <taxon>Eukaryota</taxon>
        <taxon>Fungi</taxon>
        <taxon>Dikarya</taxon>
        <taxon>Basidiomycota</taxon>
        <taxon>Agaricomycotina</taxon>
        <taxon>Tremellomycetes</taxon>
        <taxon>Tremellales</taxon>
        <taxon>Tremellaceae</taxon>
        <taxon>Tremella</taxon>
    </lineage>
</organism>
<accession>A0A4Q1BUD6</accession>
<dbReference type="InterPro" id="IPR016024">
    <property type="entry name" value="ARM-type_fold"/>
</dbReference>
<dbReference type="GO" id="GO:0030307">
    <property type="term" value="P:positive regulation of cell growth"/>
    <property type="evidence" value="ECO:0007669"/>
    <property type="project" value="TreeGrafter"/>
</dbReference>
<evidence type="ECO:0000313" key="7">
    <source>
        <dbReference type="EMBL" id="RXK41638.1"/>
    </source>
</evidence>
<dbReference type="InterPro" id="IPR004083">
    <property type="entry name" value="Raptor"/>
</dbReference>
<dbReference type="InterPro" id="IPR029347">
    <property type="entry name" value="Raptor_N"/>
</dbReference>
<dbReference type="OrthoDB" id="10262360at2759"/>
<dbReference type="Pfam" id="PF14538">
    <property type="entry name" value="Raptor_N"/>
    <property type="match status" value="1"/>
</dbReference>
<dbReference type="PANTHER" id="PTHR12848">
    <property type="entry name" value="REGULATORY-ASSOCIATED PROTEIN OF MTOR"/>
    <property type="match status" value="1"/>
</dbReference>
<dbReference type="OMA" id="TEVCTND"/>
<dbReference type="STRING" id="5217.A0A4Q1BUD6"/>
<feature type="domain" description="Raptor N-terminal CASPase-like" evidence="6">
    <location>
        <begin position="72"/>
        <end position="225"/>
    </location>
</feature>
<dbReference type="SMART" id="SM01302">
    <property type="entry name" value="Raptor_N"/>
    <property type="match status" value="1"/>
</dbReference>
<dbReference type="VEuPathDB" id="FungiDB:TREMEDRAFT_37429"/>
<dbReference type="GO" id="GO:0031931">
    <property type="term" value="C:TORC1 complex"/>
    <property type="evidence" value="ECO:0007669"/>
    <property type="project" value="InterPro"/>
</dbReference>
<dbReference type="PRINTS" id="PR01547">
    <property type="entry name" value="YEAST176DUF"/>
</dbReference>
<dbReference type="GO" id="GO:0009267">
    <property type="term" value="P:cellular response to starvation"/>
    <property type="evidence" value="ECO:0007669"/>
    <property type="project" value="TreeGrafter"/>
</dbReference>
<dbReference type="GO" id="GO:0010506">
    <property type="term" value="P:regulation of autophagy"/>
    <property type="evidence" value="ECO:0007669"/>
    <property type="project" value="TreeGrafter"/>
</dbReference>
<keyword evidence="3" id="KW-0677">Repeat</keyword>
<comment type="similarity">
    <text evidence="1">Belongs to the WD repeat RAPTOR family.</text>
</comment>
<dbReference type="InterPro" id="IPR019775">
    <property type="entry name" value="WD40_repeat_CS"/>
</dbReference>
<dbReference type="InParanoid" id="A0A4Q1BUD6"/>
<dbReference type="PROSITE" id="PS00678">
    <property type="entry name" value="WD_REPEATS_1"/>
    <property type="match status" value="1"/>
</dbReference>
<dbReference type="Gene3D" id="2.130.10.10">
    <property type="entry name" value="YVTN repeat-like/Quinoprotein amine dehydrogenase"/>
    <property type="match status" value="2"/>
</dbReference>
<dbReference type="GO" id="GO:0005737">
    <property type="term" value="C:cytoplasm"/>
    <property type="evidence" value="ECO:0007669"/>
    <property type="project" value="TreeGrafter"/>
</dbReference>
<reference evidence="7 8" key="1">
    <citation type="submission" date="2016-06" db="EMBL/GenBank/DDBJ databases">
        <title>Evolution of pathogenesis and genome organization in the Tremellales.</title>
        <authorList>
            <person name="Cuomo C."/>
            <person name="Litvintseva A."/>
            <person name="Heitman J."/>
            <person name="Chen Y."/>
            <person name="Sun S."/>
            <person name="Springer D."/>
            <person name="Dromer F."/>
            <person name="Young S."/>
            <person name="Zeng Q."/>
            <person name="Chapman S."/>
            <person name="Gujja S."/>
            <person name="Saif S."/>
            <person name="Birren B."/>
        </authorList>
    </citation>
    <scope>NUCLEOTIDE SEQUENCE [LARGE SCALE GENOMIC DNA]</scope>
    <source>
        <strain evidence="7 8">ATCC 28783</strain>
    </source>
</reference>
<dbReference type="GO" id="GO:0031929">
    <property type="term" value="P:TOR signaling"/>
    <property type="evidence" value="ECO:0007669"/>
    <property type="project" value="InterPro"/>
</dbReference>
<evidence type="ECO:0000256" key="3">
    <source>
        <dbReference type="ARBA" id="ARBA00022737"/>
    </source>
</evidence>
<dbReference type="InterPro" id="IPR011989">
    <property type="entry name" value="ARM-like"/>
</dbReference>
<evidence type="ECO:0000256" key="4">
    <source>
        <dbReference type="PROSITE-ProRule" id="PRU00221"/>
    </source>
</evidence>
<dbReference type="InterPro" id="IPR015943">
    <property type="entry name" value="WD40/YVTN_repeat-like_dom_sf"/>
</dbReference>
<dbReference type="GO" id="GO:0030674">
    <property type="term" value="F:protein-macromolecule adaptor activity"/>
    <property type="evidence" value="ECO:0007669"/>
    <property type="project" value="TreeGrafter"/>
</dbReference>
<feature type="repeat" description="WD" evidence="4">
    <location>
        <begin position="1288"/>
        <end position="1330"/>
    </location>
</feature>
<dbReference type="InterPro" id="IPR001680">
    <property type="entry name" value="WD40_rpt"/>
</dbReference>
<dbReference type="Pfam" id="PF00400">
    <property type="entry name" value="WD40"/>
    <property type="match status" value="1"/>
</dbReference>